<gene>
    <name evidence="4" type="ORF">E4A49_02815</name>
    <name evidence="3" type="ORF">FM125_00035</name>
</gene>
<reference evidence="4 6" key="2">
    <citation type="submission" date="2019-03" db="EMBL/GenBank/DDBJ databases">
        <title>Reclassification of Micrococcus aloeverae and Micrococcus yunnanensis as later heterotypic synonyms of Micrococcus luteus.</title>
        <authorList>
            <person name="Huang C.-H."/>
        </authorList>
    </citation>
    <scope>NUCLEOTIDE SEQUENCE [LARGE SCALE GENOMIC DNA]</scope>
    <source>
        <strain evidence="4 6">BCRC 12151</strain>
    </source>
</reference>
<feature type="signal peptide" evidence="1">
    <location>
        <begin position="1"/>
        <end position="28"/>
    </location>
</feature>
<dbReference type="Pfam" id="PF25976">
    <property type="entry name" value="LpqB_N"/>
    <property type="match status" value="1"/>
</dbReference>
<dbReference type="RefSeq" id="WP_067191279.1">
    <property type="nucleotide sequence ID" value="NZ_FUKP01000001.1"/>
</dbReference>
<sequence length="580" mass="61683">MTAETAAGRRRLALAVLAAASLALSACAQVPTSSPVGTSPPLAGAEQEQDVPLYVPAGPVRDAEAPEIIRGFLAAGVGPQDDYAIARQYLTGDASTDWDPHRRTVVYSSQPTVTRVDEDGTYLVQVEIDSIVDQNGIRTAVPSGTTEAWELTVTDVDGQRRISAAEDGTMLSGSQFAAIYAPHELYFFDPTFTYAVPDVRWFINRGTTAAAMTRALLAGPAEPLGGAVVSAFPAGSGSQLSRPTVPVTDGVASVDLAASTVDGMDSDRRERLRQQIEMTLEGLSTVESVEVTVDLDPLAVEGEADHLDPVEVNPSKGTVQVGVDPTNRTLAFFQGLSVTPVGGLRNVSALDPVEPAMNRARTDFVFLTSDRTKMYRADTEGTLKQIVSGISLTRPTVDGLDWAWTVDSGSSSRIRAVPLGDQEDGTAREVSTPWLTSDETIRALQVGPTGTRAALLVESEGTMSLRVAGVVRGEDGVPSSLTDPQTLETTVPMRDVFWVDDVTLAVTDYADDAEDKIEPQVISLDGTRRTLNPLAGLTGFSAGDSQSFYAETENGVYLLLGSSWRSQELTRAVRDLAFPG</sequence>
<reference evidence="3 5" key="1">
    <citation type="submission" date="2017-02" db="EMBL/GenBank/DDBJ databases">
        <authorList>
            <person name="Peterson S.W."/>
        </authorList>
    </citation>
    <scope>NUCLEOTIDE SEQUENCE [LARGE SCALE GENOMIC DNA]</scope>
    <source>
        <strain evidence="3 5">2B3F</strain>
    </source>
</reference>
<evidence type="ECO:0000259" key="2">
    <source>
        <dbReference type="SMART" id="SM00909"/>
    </source>
</evidence>
<evidence type="ECO:0000313" key="3">
    <source>
        <dbReference type="EMBL" id="SJN15300.1"/>
    </source>
</evidence>
<dbReference type="EMBL" id="FUKP01000001">
    <property type="protein sequence ID" value="SJN15300.1"/>
    <property type="molecule type" value="Genomic_DNA"/>
</dbReference>
<dbReference type="Pfam" id="PF10647">
    <property type="entry name" value="Gmad1"/>
    <property type="match status" value="1"/>
</dbReference>
<dbReference type="InterPro" id="IPR019606">
    <property type="entry name" value="GerMN"/>
</dbReference>
<dbReference type="Proteomes" id="UP000196230">
    <property type="component" value="Unassembled WGS sequence"/>
</dbReference>
<feature type="chain" id="PRO_5044564732" evidence="1">
    <location>
        <begin position="29"/>
        <end position="580"/>
    </location>
</feature>
<proteinExistence type="predicted"/>
<evidence type="ECO:0000313" key="4">
    <source>
        <dbReference type="EMBL" id="TFI00337.1"/>
    </source>
</evidence>
<name>A0A1R4I647_9MICC</name>
<dbReference type="EMBL" id="SPKT01000004">
    <property type="protein sequence ID" value="TFI00337.1"/>
    <property type="molecule type" value="Genomic_DNA"/>
</dbReference>
<dbReference type="Pfam" id="PF10646">
    <property type="entry name" value="Germane"/>
    <property type="match status" value="1"/>
</dbReference>
<dbReference type="AlphaFoldDB" id="A0A1R4I647"/>
<dbReference type="SMART" id="SM00909">
    <property type="entry name" value="Germane"/>
    <property type="match status" value="1"/>
</dbReference>
<keyword evidence="6" id="KW-1185">Reference proteome</keyword>
<protein>
    <submittedName>
        <fullName evidence="3">LpqB</fullName>
    </submittedName>
</protein>
<dbReference type="InterPro" id="IPR059026">
    <property type="entry name" value="LpqB_N"/>
</dbReference>
<dbReference type="InterPro" id="IPR018910">
    <property type="entry name" value="LpqB_C"/>
</dbReference>
<evidence type="ECO:0000256" key="1">
    <source>
        <dbReference type="SAM" id="SignalP"/>
    </source>
</evidence>
<keyword evidence="1" id="KW-0732">Signal</keyword>
<feature type="domain" description="GerMN" evidence="2">
    <location>
        <begin position="209"/>
        <end position="302"/>
    </location>
</feature>
<organism evidence="3 5">
    <name type="scientific">Micrococcus lylae</name>
    <dbReference type="NCBI Taxonomy" id="1273"/>
    <lineage>
        <taxon>Bacteria</taxon>
        <taxon>Bacillati</taxon>
        <taxon>Actinomycetota</taxon>
        <taxon>Actinomycetes</taxon>
        <taxon>Micrococcales</taxon>
        <taxon>Micrococcaceae</taxon>
        <taxon>Micrococcus</taxon>
    </lineage>
</organism>
<dbReference type="Proteomes" id="UP000297477">
    <property type="component" value="Unassembled WGS sequence"/>
</dbReference>
<evidence type="ECO:0000313" key="6">
    <source>
        <dbReference type="Proteomes" id="UP000297477"/>
    </source>
</evidence>
<evidence type="ECO:0000313" key="5">
    <source>
        <dbReference type="Proteomes" id="UP000196230"/>
    </source>
</evidence>
<accession>A0A1R4I647</accession>
<dbReference type="OrthoDB" id="3226781at2"/>